<protein>
    <submittedName>
        <fullName evidence="1">Uncharacterized protein</fullName>
    </submittedName>
</protein>
<comment type="caution">
    <text evidence="1">The sequence shown here is derived from an EMBL/GenBank/DDBJ whole genome shotgun (WGS) entry which is preliminary data.</text>
</comment>
<sequence>MKYYPLKEVAKLSDIDMFVLVEYLNEKGYDIELDEAFDYEDISEHYLQLVLEEKVIIKQRELLRVAEINHKLKYLKNKKDKLDEEWGASRNFEAVSNFINEELEKINSFIATINKLRHQMMDYIEGPYMPRNSDKNNRYYIYNSYGFVMEVGTLEEAREQARQFNGVIKDIRDNTVR</sequence>
<keyword evidence="2" id="KW-1185">Reference proteome</keyword>
<name>A0A563U6H2_9SPHI</name>
<evidence type="ECO:0000313" key="2">
    <source>
        <dbReference type="Proteomes" id="UP000318010"/>
    </source>
</evidence>
<evidence type="ECO:0000313" key="1">
    <source>
        <dbReference type="EMBL" id="TWR26909.1"/>
    </source>
</evidence>
<dbReference type="Proteomes" id="UP000318010">
    <property type="component" value="Unassembled WGS sequence"/>
</dbReference>
<proteinExistence type="predicted"/>
<reference evidence="1 2" key="1">
    <citation type="submission" date="2019-07" db="EMBL/GenBank/DDBJ databases">
        <authorList>
            <person name="Kim J."/>
        </authorList>
    </citation>
    <scope>NUCLEOTIDE SEQUENCE [LARGE SCALE GENOMIC DNA]</scope>
    <source>
        <strain evidence="1 2">MJ1a</strain>
    </source>
</reference>
<accession>A0A563U6H2</accession>
<dbReference type="RefSeq" id="WP_146270013.1">
    <property type="nucleotide sequence ID" value="NZ_VOEI01000002.1"/>
</dbReference>
<organism evidence="1 2">
    <name type="scientific">Mucilaginibacter achroorhodeus</name>
    <dbReference type="NCBI Taxonomy" id="2599294"/>
    <lineage>
        <taxon>Bacteria</taxon>
        <taxon>Pseudomonadati</taxon>
        <taxon>Bacteroidota</taxon>
        <taxon>Sphingobacteriia</taxon>
        <taxon>Sphingobacteriales</taxon>
        <taxon>Sphingobacteriaceae</taxon>
        <taxon>Mucilaginibacter</taxon>
    </lineage>
</organism>
<dbReference type="EMBL" id="VOEI01000002">
    <property type="protein sequence ID" value="TWR26909.1"/>
    <property type="molecule type" value="Genomic_DNA"/>
</dbReference>
<gene>
    <name evidence="1" type="ORF">FPZ42_07695</name>
</gene>
<dbReference type="AlphaFoldDB" id="A0A563U6H2"/>